<dbReference type="HOGENOM" id="CLU_937745_0_0_1"/>
<organism evidence="2 3">
    <name type="scientific">Helobdella robusta</name>
    <name type="common">Californian leech</name>
    <dbReference type="NCBI Taxonomy" id="6412"/>
    <lineage>
        <taxon>Eukaryota</taxon>
        <taxon>Metazoa</taxon>
        <taxon>Spiralia</taxon>
        <taxon>Lophotrochozoa</taxon>
        <taxon>Annelida</taxon>
        <taxon>Clitellata</taxon>
        <taxon>Hirudinea</taxon>
        <taxon>Rhynchobdellida</taxon>
        <taxon>Glossiphoniidae</taxon>
        <taxon>Helobdella</taxon>
    </lineage>
</organism>
<evidence type="ECO:0000313" key="2">
    <source>
        <dbReference type="EnsemblMetazoa" id="HelroP175832"/>
    </source>
</evidence>
<dbReference type="CTD" id="20205556"/>
<dbReference type="EnsemblMetazoa" id="HelroT175832">
    <property type="protein sequence ID" value="HelroP175832"/>
    <property type="gene ID" value="HelroG175832"/>
</dbReference>
<reference evidence="1 3" key="2">
    <citation type="journal article" date="2013" name="Nature">
        <title>Insights into bilaterian evolution from three spiralian genomes.</title>
        <authorList>
            <person name="Simakov O."/>
            <person name="Marletaz F."/>
            <person name="Cho S.J."/>
            <person name="Edsinger-Gonzales E."/>
            <person name="Havlak P."/>
            <person name="Hellsten U."/>
            <person name="Kuo D.H."/>
            <person name="Larsson T."/>
            <person name="Lv J."/>
            <person name="Arendt D."/>
            <person name="Savage R."/>
            <person name="Osoegawa K."/>
            <person name="de Jong P."/>
            <person name="Grimwood J."/>
            <person name="Chapman J.A."/>
            <person name="Shapiro H."/>
            <person name="Aerts A."/>
            <person name="Otillar R.P."/>
            <person name="Terry A.Y."/>
            <person name="Boore J.L."/>
            <person name="Grigoriev I.V."/>
            <person name="Lindberg D.R."/>
            <person name="Seaver E.C."/>
            <person name="Weisblat D.A."/>
            <person name="Putnam N.H."/>
            <person name="Rokhsar D.S."/>
        </authorList>
    </citation>
    <scope>NUCLEOTIDE SEQUENCE</scope>
</reference>
<dbReference type="Proteomes" id="UP000015101">
    <property type="component" value="Unassembled WGS sequence"/>
</dbReference>
<evidence type="ECO:0000313" key="1">
    <source>
        <dbReference type="EMBL" id="ESO00412.1"/>
    </source>
</evidence>
<dbReference type="KEGG" id="hro:HELRODRAFT_175832"/>
<evidence type="ECO:0000313" key="3">
    <source>
        <dbReference type="Proteomes" id="UP000015101"/>
    </source>
</evidence>
<reference evidence="2" key="3">
    <citation type="submission" date="2015-06" db="UniProtKB">
        <authorList>
            <consortium name="EnsemblMetazoa"/>
        </authorList>
    </citation>
    <scope>IDENTIFICATION</scope>
</reference>
<reference evidence="3" key="1">
    <citation type="submission" date="2012-12" db="EMBL/GenBank/DDBJ databases">
        <authorList>
            <person name="Hellsten U."/>
            <person name="Grimwood J."/>
            <person name="Chapman J.A."/>
            <person name="Shapiro H."/>
            <person name="Aerts A."/>
            <person name="Otillar R.P."/>
            <person name="Terry A.Y."/>
            <person name="Boore J.L."/>
            <person name="Simakov O."/>
            <person name="Marletaz F."/>
            <person name="Cho S.-J."/>
            <person name="Edsinger-Gonzales E."/>
            <person name="Havlak P."/>
            <person name="Kuo D.-H."/>
            <person name="Larsson T."/>
            <person name="Lv J."/>
            <person name="Arendt D."/>
            <person name="Savage R."/>
            <person name="Osoegawa K."/>
            <person name="de Jong P."/>
            <person name="Lindberg D.R."/>
            <person name="Seaver E.C."/>
            <person name="Weisblat D.A."/>
            <person name="Putnam N.H."/>
            <person name="Grigoriev I.V."/>
            <person name="Rokhsar D.S."/>
        </authorList>
    </citation>
    <scope>NUCLEOTIDE SEQUENCE</scope>
</reference>
<sequence length="297" mass="34347">MTLFGTTIEFPPIFKRDMMKDISHRITKSATTLCFLNHYTILRKIIPETFLLAMQDYKAFHSSINESTTSNNKVASSIVNVMLSQKSETKNSSVTTRPNTHSVDGCSDCCGRRYAEEIKNSNINFDGKNSADYCTDVKSMKHVDRDKFLSDNDIYEYGVTTNQINKKLIMFENETGCKSDPTAASSCDADRHRLADSSRILDKIRTTKEKYEVEKKKDDGENERGRIKILEDKLKCCQKLLDREKKCWQTEKCSVVQYQQKLEERYIRVMKENELLTGKLQKLTSEVEKLQQKRSHL</sequence>
<proteinExistence type="predicted"/>
<dbReference type="InParanoid" id="T1F9Q7"/>
<dbReference type="EMBL" id="AMQM01005450">
    <property type="status" value="NOT_ANNOTATED_CDS"/>
    <property type="molecule type" value="Genomic_DNA"/>
</dbReference>
<accession>T1F9Q7</accession>
<keyword evidence="3" id="KW-1185">Reference proteome</keyword>
<dbReference type="RefSeq" id="XP_009021462.1">
    <property type="nucleotide sequence ID" value="XM_009023214.1"/>
</dbReference>
<protein>
    <submittedName>
        <fullName evidence="1 2">Uncharacterized protein</fullName>
    </submittedName>
</protein>
<dbReference type="AlphaFoldDB" id="T1F9Q7"/>
<dbReference type="EMBL" id="KB096945">
    <property type="protein sequence ID" value="ESO00412.1"/>
    <property type="molecule type" value="Genomic_DNA"/>
</dbReference>
<gene>
    <name evidence="2" type="primary">20205556</name>
    <name evidence="1" type="ORF">HELRODRAFT_175832</name>
</gene>
<name>T1F9Q7_HELRO</name>
<dbReference type="GeneID" id="20205556"/>